<dbReference type="GO" id="GO:0005886">
    <property type="term" value="C:plasma membrane"/>
    <property type="evidence" value="ECO:0007669"/>
    <property type="project" value="TreeGrafter"/>
</dbReference>
<keyword evidence="16" id="KW-0325">Glycoprotein</keyword>
<dbReference type="OrthoDB" id="10012075at2759"/>
<feature type="signal peptide" evidence="19">
    <location>
        <begin position="1"/>
        <end position="20"/>
    </location>
</feature>
<evidence type="ECO:0000256" key="2">
    <source>
        <dbReference type="ARBA" id="ARBA00011902"/>
    </source>
</evidence>
<keyword evidence="4" id="KW-0808">Transferase</keyword>
<proteinExistence type="predicted"/>
<keyword evidence="5" id="KW-0812">Transmembrane</keyword>
<evidence type="ECO:0000256" key="6">
    <source>
        <dbReference type="ARBA" id="ARBA00022729"/>
    </source>
</evidence>
<evidence type="ECO:0000256" key="5">
    <source>
        <dbReference type="ARBA" id="ARBA00022692"/>
    </source>
</evidence>
<keyword evidence="8" id="KW-0547">Nucleotide-binding</keyword>
<evidence type="ECO:0000256" key="14">
    <source>
        <dbReference type="ARBA" id="ARBA00023157"/>
    </source>
</evidence>
<keyword evidence="9" id="KW-0418">Kinase</keyword>
<comment type="subcellular location">
    <subcellularLocation>
        <location evidence="1">Membrane</location>
        <topology evidence="1">Single-pass membrane protein</topology>
    </subcellularLocation>
</comment>
<accession>A0A9Q1I2C4</accession>
<feature type="domain" description="Ig-like" evidence="20">
    <location>
        <begin position="36"/>
        <end position="135"/>
    </location>
</feature>
<dbReference type="EMBL" id="JAFJMO010000005">
    <property type="protein sequence ID" value="KAJ8276801.1"/>
    <property type="molecule type" value="Genomic_DNA"/>
</dbReference>
<evidence type="ECO:0000256" key="10">
    <source>
        <dbReference type="ARBA" id="ARBA00022840"/>
    </source>
</evidence>
<evidence type="ECO:0000256" key="16">
    <source>
        <dbReference type="ARBA" id="ARBA00023180"/>
    </source>
</evidence>
<evidence type="ECO:0000256" key="11">
    <source>
        <dbReference type="ARBA" id="ARBA00022989"/>
    </source>
</evidence>
<dbReference type="SMART" id="SM00408">
    <property type="entry name" value="IGc2"/>
    <property type="match status" value="2"/>
</dbReference>
<dbReference type="PANTHER" id="PTHR19890:SF10">
    <property type="entry name" value="FIBROBLAST GROWTH FACTOR RECEPTOR-LIKE 1"/>
    <property type="match status" value="1"/>
</dbReference>
<keyword evidence="13" id="KW-0829">Tyrosine-protein kinase</keyword>
<dbReference type="Pfam" id="PF13927">
    <property type="entry name" value="Ig_3"/>
    <property type="match status" value="1"/>
</dbReference>
<evidence type="ECO:0000256" key="19">
    <source>
        <dbReference type="SAM" id="SignalP"/>
    </source>
</evidence>
<feature type="compositionally biased region" description="Acidic residues" evidence="18">
    <location>
        <begin position="252"/>
        <end position="265"/>
    </location>
</feature>
<keyword evidence="7" id="KW-0677">Repeat</keyword>
<dbReference type="InterPro" id="IPR013151">
    <property type="entry name" value="Immunoglobulin_dom"/>
</dbReference>
<protein>
    <recommendedName>
        <fullName evidence="2">receptor protein-tyrosine kinase</fullName>
        <ecNumber evidence="2">2.7.10.1</ecNumber>
    </recommendedName>
</protein>
<dbReference type="AlphaFoldDB" id="A0A9Q1I2C4"/>
<gene>
    <name evidence="21" type="ORF">COCON_G00085530</name>
</gene>
<keyword evidence="17" id="KW-0393">Immunoglobulin domain</keyword>
<keyword evidence="22" id="KW-1185">Reference proteome</keyword>
<feature type="region of interest" description="Disordered" evidence="18">
    <location>
        <begin position="26"/>
        <end position="47"/>
    </location>
</feature>
<feature type="region of interest" description="Disordered" evidence="18">
    <location>
        <begin position="248"/>
        <end position="267"/>
    </location>
</feature>
<evidence type="ECO:0000256" key="7">
    <source>
        <dbReference type="ARBA" id="ARBA00022737"/>
    </source>
</evidence>
<evidence type="ECO:0000256" key="8">
    <source>
        <dbReference type="ARBA" id="ARBA00022741"/>
    </source>
</evidence>
<comment type="caution">
    <text evidence="21">The sequence shown here is derived from an EMBL/GenBank/DDBJ whole genome shotgun (WGS) entry which is preliminary data.</text>
</comment>
<dbReference type="Gene3D" id="2.60.40.10">
    <property type="entry name" value="Immunoglobulins"/>
    <property type="match status" value="2"/>
</dbReference>
<feature type="domain" description="Ig-like" evidence="20">
    <location>
        <begin position="161"/>
        <end position="244"/>
    </location>
</feature>
<keyword evidence="6 19" id="KW-0732">Signal</keyword>
<keyword evidence="3" id="KW-0597">Phosphoprotein</keyword>
<dbReference type="SMART" id="SM00409">
    <property type="entry name" value="IG"/>
    <property type="match status" value="2"/>
</dbReference>
<dbReference type="InterPro" id="IPR013783">
    <property type="entry name" value="Ig-like_fold"/>
</dbReference>
<feature type="compositionally biased region" description="Basic and acidic residues" evidence="18">
    <location>
        <begin position="26"/>
        <end position="35"/>
    </location>
</feature>
<dbReference type="PROSITE" id="PS50835">
    <property type="entry name" value="IG_LIKE"/>
    <property type="match status" value="2"/>
</dbReference>
<dbReference type="InterPro" id="IPR052615">
    <property type="entry name" value="FGFRL"/>
</dbReference>
<dbReference type="Pfam" id="PF00047">
    <property type="entry name" value="ig"/>
    <property type="match status" value="1"/>
</dbReference>
<evidence type="ECO:0000313" key="22">
    <source>
        <dbReference type="Proteomes" id="UP001152803"/>
    </source>
</evidence>
<reference evidence="21" key="1">
    <citation type="journal article" date="2023" name="Science">
        <title>Genome structures resolve the early diversification of teleost fishes.</title>
        <authorList>
            <person name="Parey E."/>
            <person name="Louis A."/>
            <person name="Montfort J."/>
            <person name="Bouchez O."/>
            <person name="Roques C."/>
            <person name="Iampietro C."/>
            <person name="Lluch J."/>
            <person name="Castinel A."/>
            <person name="Donnadieu C."/>
            <person name="Desvignes T."/>
            <person name="Floi Bucao C."/>
            <person name="Jouanno E."/>
            <person name="Wen M."/>
            <person name="Mejri S."/>
            <person name="Dirks R."/>
            <person name="Jansen H."/>
            <person name="Henkel C."/>
            <person name="Chen W.J."/>
            <person name="Zahm M."/>
            <person name="Cabau C."/>
            <person name="Klopp C."/>
            <person name="Thompson A.W."/>
            <person name="Robinson-Rechavi M."/>
            <person name="Braasch I."/>
            <person name="Lecointre G."/>
            <person name="Bobe J."/>
            <person name="Postlethwait J.H."/>
            <person name="Berthelot C."/>
            <person name="Roest Crollius H."/>
            <person name="Guiguen Y."/>
        </authorList>
    </citation>
    <scope>NUCLEOTIDE SEQUENCE</scope>
    <source>
        <strain evidence="21">Concon-B</strain>
    </source>
</reference>
<evidence type="ECO:0000256" key="17">
    <source>
        <dbReference type="ARBA" id="ARBA00023319"/>
    </source>
</evidence>
<dbReference type="InterPro" id="IPR003599">
    <property type="entry name" value="Ig_sub"/>
</dbReference>
<evidence type="ECO:0000259" key="20">
    <source>
        <dbReference type="PROSITE" id="PS50835"/>
    </source>
</evidence>
<dbReference type="PANTHER" id="PTHR19890">
    <property type="entry name" value="FIBROBLAST GROWTH FACTOR RECEPTOR"/>
    <property type="match status" value="1"/>
</dbReference>
<sequence length="280" mass="30658">MVLSSQLSVLILCLTHSALSKSVLSEESRVKEHRPPHPLLQPGHPENATVRAGGQVELRCRVHRPGTTRVQWLKRDPDHTGPGGLPLLRALTVSDSSVSKVSVLPLTSVTVGDSGEYVCRAQNSALQAEQSAWLHVLPVPEKPPPWSPGLEAPSEHPADGPEELGEDVVEHLILEPGDVLKLRCDSSRPGALLWFRGEQRVTHSARIQIRSGVMEVSDVTYEDSGLYVCVLRGTREPLRNFSITVADSLGSGDDDEDNGLDDTSTEMEKDQVYFTRVELM</sequence>
<dbReference type="GO" id="GO:0005524">
    <property type="term" value="F:ATP binding"/>
    <property type="evidence" value="ECO:0007669"/>
    <property type="project" value="UniProtKB-KW"/>
</dbReference>
<evidence type="ECO:0000256" key="1">
    <source>
        <dbReference type="ARBA" id="ARBA00004167"/>
    </source>
</evidence>
<dbReference type="Proteomes" id="UP001152803">
    <property type="component" value="Unassembled WGS sequence"/>
</dbReference>
<organism evidence="21 22">
    <name type="scientific">Conger conger</name>
    <name type="common">Conger eel</name>
    <name type="synonym">Muraena conger</name>
    <dbReference type="NCBI Taxonomy" id="82655"/>
    <lineage>
        <taxon>Eukaryota</taxon>
        <taxon>Metazoa</taxon>
        <taxon>Chordata</taxon>
        <taxon>Craniata</taxon>
        <taxon>Vertebrata</taxon>
        <taxon>Euteleostomi</taxon>
        <taxon>Actinopterygii</taxon>
        <taxon>Neopterygii</taxon>
        <taxon>Teleostei</taxon>
        <taxon>Anguilliformes</taxon>
        <taxon>Congridae</taxon>
        <taxon>Conger</taxon>
    </lineage>
</organism>
<keyword evidence="14" id="KW-1015">Disulfide bond</keyword>
<dbReference type="InterPro" id="IPR003598">
    <property type="entry name" value="Ig_sub2"/>
</dbReference>
<evidence type="ECO:0000256" key="12">
    <source>
        <dbReference type="ARBA" id="ARBA00023136"/>
    </source>
</evidence>
<dbReference type="InterPro" id="IPR007110">
    <property type="entry name" value="Ig-like_dom"/>
</dbReference>
<evidence type="ECO:0000256" key="9">
    <source>
        <dbReference type="ARBA" id="ARBA00022777"/>
    </source>
</evidence>
<dbReference type="SUPFAM" id="SSF48726">
    <property type="entry name" value="Immunoglobulin"/>
    <property type="match status" value="2"/>
</dbReference>
<evidence type="ECO:0000256" key="4">
    <source>
        <dbReference type="ARBA" id="ARBA00022679"/>
    </source>
</evidence>
<dbReference type="FunFam" id="2.60.40.10:FF:000020">
    <property type="entry name" value="Fibroblast growth factor receptor"/>
    <property type="match status" value="1"/>
</dbReference>
<dbReference type="GO" id="GO:0005007">
    <property type="term" value="F:fibroblast growth factor receptor activity"/>
    <property type="evidence" value="ECO:0007669"/>
    <property type="project" value="TreeGrafter"/>
</dbReference>
<keyword evidence="15" id="KW-0675">Receptor</keyword>
<evidence type="ECO:0000313" key="21">
    <source>
        <dbReference type="EMBL" id="KAJ8276801.1"/>
    </source>
</evidence>
<evidence type="ECO:0000256" key="3">
    <source>
        <dbReference type="ARBA" id="ARBA00022553"/>
    </source>
</evidence>
<dbReference type="EC" id="2.7.10.1" evidence="2"/>
<evidence type="ECO:0000256" key="13">
    <source>
        <dbReference type="ARBA" id="ARBA00023137"/>
    </source>
</evidence>
<dbReference type="InterPro" id="IPR036179">
    <property type="entry name" value="Ig-like_dom_sf"/>
</dbReference>
<keyword evidence="11" id="KW-1133">Transmembrane helix</keyword>
<keyword evidence="10" id="KW-0067">ATP-binding</keyword>
<evidence type="ECO:0000256" key="15">
    <source>
        <dbReference type="ARBA" id="ARBA00023170"/>
    </source>
</evidence>
<evidence type="ECO:0000256" key="18">
    <source>
        <dbReference type="SAM" id="MobiDB-lite"/>
    </source>
</evidence>
<keyword evidence="12" id="KW-0472">Membrane</keyword>
<dbReference type="GO" id="GO:0017134">
    <property type="term" value="F:fibroblast growth factor binding"/>
    <property type="evidence" value="ECO:0007669"/>
    <property type="project" value="TreeGrafter"/>
</dbReference>
<feature type="chain" id="PRO_5040312836" description="receptor protein-tyrosine kinase" evidence="19">
    <location>
        <begin position="21"/>
        <end position="280"/>
    </location>
</feature>
<name>A0A9Q1I2C4_CONCO</name>